<dbReference type="PANTHER" id="PTHR12826:SF15">
    <property type="entry name" value="RIBONUCLEASE Y"/>
    <property type="match status" value="1"/>
</dbReference>
<dbReference type="Pfam" id="PF00013">
    <property type="entry name" value="KH_1"/>
    <property type="match status" value="1"/>
</dbReference>
<dbReference type="Gene3D" id="1.10.3210.10">
    <property type="entry name" value="Hypothetical protein af1432"/>
    <property type="match status" value="1"/>
</dbReference>
<dbReference type="InterPro" id="IPR036612">
    <property type="entry name" value="KH_dom_type_1_sf"/>
</dbReference>
<dbReference type="InterPro" id="IPR004088">
    <property type="entry name" value="KH_dom_type_1"/>
</dbReference>
<evidence type="ECO:0000256" key="5">
    <source>
        <dbReference type="ARBA" id="ARBA00022884"/>
    </source>
</evidence>
<dbReference type="CDD" id="cd22431">
    <property type="entry name" value="KH-I_RNaseY"/>
    <property type="match status" value="1"/>
</dbReference>
<dbReference type="EMBL" id="JBCLSH010000025">
    <property type="protein sequence ID" value="MEY8444016.1"/>
    <property type="molecule type" value="Genomic_DNA"/>
</dbReference>
<dbReference type="CDD" id="cd00077">
    <property type="entry name" value="HDc"/>
    <property type="match status" value="1"/>
</dbReference>
<dbReference type="SUPFAM" id="SSF109604">
    <property type="entry name" value="HD-domain/PDEase-like"/>
    <property type="match status" value="1"/>
</dbReference>
<gene>
    <name evidence="7 11" type="primary">rny</name>
    <name evidence="11" type="ORF">AALA52_07160</name>
</gene>
<dbReference type="InterPro" id="IPR006674">
    <property type="entry name" value="HD_domain"/>
</dbReference>
<feature type="domain" description="HD" evidence="10">
    <location>
        <begin position="354"/>
        <end position="447"/>
    </location>
</feature>
<evidence type="ECO:0000256" key="8">
    <source>
        <dbReference type="NCBIfam" id="TIGR03319"/>
    </source>
</evidence>
<sequence>MNVISLVLLVLLIVLVIAFIFYAQNIKKNKQDAESLFMQAESKANEITATAQRDAALVRKEAEILRDEAEAFKKEARFNLREEEQKQRREIEDEFKQERKELRETEQRLKQREEVLDRKDDKLTNKERSLDSKEEALSKKTDTLNKREQELLEIEEKKEKELERIAALTRDEAKELILSETREGLTKEMAQLIRVSEEKAHAEADKRAKNIVSLAIQRVSSDSVAEQTVSVVTLPDDGMKGRIIGREGRNIRTFEALTGIDVIIDDTPEAVVLSGFDPIRREIARMTLEQLVQDGRIHPARIEELVEKNRKALDHKIREYGEQAAFEVGAHNLHPDLMKIMGRLHFRTSYGQNVLDHSIEVAHVAGNLAGEMGENVSLAKRAGFLHDIGKALDHEVEGSHVEIGTELARKYKENPIVINTIASHHGDTEPNSNIATLVAAADALSAARPGARRESIENYIKRLRDLENISTSFEGVESAFALQAGREVRVMVKPEKLTDDQIVILARDVKNRIEDEMDYPGNIKVTVIRETRAIDYAK</sequence>
<protein>
    <recommendedName>
        <fullName evidence="7 8">Ribonuclease Y</fullName>
        <shortName evidence="7">RNase Y</shortName>
        <ecNumber evidence="7 8">3.1.-.-</ecNumber>
    </recommendedName>
</protein>
<dbReference type="PROSITE" id="PS51831">
    <property type="entry name" value="HD"/>
    <property type="match status" value="1"/>
</dbReference>
<keyword evidence="2 7" id="KW-0540">Nuclease</keyword>
<dbReference type="RefSeq" id="WP_369948527.1">
    <property type="nucleotide sequence ID" value="NZ_JBCLSH010000025.1"/>
</dbReference>
<evidence type="ECO:0000313" key="12">
    <source>
        <dbReference type="Proteomes" id="UP001565283"/>
    </source>
</evidence>
<dbReference type="SMART" id="SM00471">
    <property type="entry name" value="HDc"/>
    <property type="match status" value="1"/>
</dbReference>
<dbReference type="NCBIfam" id="TIGR00277">
    <property type="entry name" value="HDIG"/>
    <property type="match status" value="1"/>
</dbReference>
<dbReference type="InterPro" id="IPR003607">
    <property type="entry name" value="HD/PDEase_dom"/>
</dbReference>
<keyword evidence="5 7" id="KW-0694">RNA-binding</keyword>
<evidence type="ECO:0000256" key="2">
    <source>
        <dbReference type="ARBA" id="ARBA00022722"/>
    </source>
</evidence>
<dbReference type="InterPro" id="IPR004087">
    <property type="entry name" value="KH_dom"/>
</dbReference>
<dbReference type="SMART" id="SM00322">
    <property type="entry name" value="KH"/>
    <property type="match status" value="1"/>
</dbReference>
<dbReference type="InterPro" id="IPR022711">
    <property type="entry name" value="RNase_Y_N"/>
</dbReference>
<dbReference type="NCBIfam" id="TIGR03319">
    <property type="entry name" value="RNase_Y"/>
    <property type="match status" value="1"/>
</dbReference>
<dbReference type="InterPro" id="IPR017705">
    <property type="entry name" value="Ribonuclease_Y"/>
</dbReference>
<feature type="coiled-coil region" evidence="9">
    <location>
        <begin position="23"/>
        <end position="172"/>
    </location>
</feature>
<evidence type="ECO:0000256" key="3">
    <source>
        <dbReference type="ARBA" id="ARBA00022759"/>
    </source>
</evidence>
<evidence type="ECO:0000256" key="4">
    <source>
        <dbReference type="ARBA" id="ARBA00022801"/>
    </source>
</evidence>
<keyword evidence="6" id="KW-1133">Transmembrane helix</keyword>
<dbReference type="SUPFAM" id="SSF54791">
    <property type="entry name" value="Eukaryotic type KH-domain (KH-domain type I)"/>
    <property type="match status" value="1"/>
</dbReference>
<dbReference type="EC" id="3.1.-.-" evidence="7 8"/>
<keyword evidence="6" id="KW-0472">Membrane</keyword>
<keyword evidence="9" id="KW-0175">Coiled coil</keyword>
<keyword evidence="12" id="KW-1185">Reference proteome</keyword>
<comment type="function">
    <text evidence="7">Endoribonuclease that initiates mRNA decay.</text>
</comment>
<evidence type="ECO:0000256" key="1">
    <source>
        <dbReference type="ARBA" id="ARBA00022692"/>
    </source>
</evidence>
<dbReference type="Pfam" id="PF01966">
    <property type="entry name" value="HD"/>
    <property type="match status" value="1"/>
</dbReference>
<keyword evidence="4 7" id="KW-0378">Hydrolase</keyword>
<dbReference type="HAMAP" id="MF_00335">
    <property type="entry name" value="RNase_Y"/>
    <property type="match status" value="1"/>
</dbReference>
<dbReference type="Proteomes" id="UP001565283">
    <property type="component" value="Unassembled WGS sequence"/>
</dbReference>
<dbReference type="PROSITE" id="PS50084">
    <property type="entry name" value="KH_TYPE_1"/>
    <property type="match status" value="1"/>
</dbReference>
<organism evidence="11 12">
    <name type="scientific">Lactococcus ileimucosae</name>
    <dbReference type="NCBI Taxonomy" id="2941329"/>
    <lineage>
        <taxon>Bacteria</taxon>
        <taxon>Bacillati</taxon>
        <taxon>Bacillota</taxon>
        <taxon>Bacilli</taxon>
        <taxon>Lactobacillales</taxon>
        <taxon>Streptococcaceae</taxon>
        <taxon>Lactococcus</taxon>
    </lineage>
</organism>
<accession>A0ABV4D3A4</accession>
<evidence type="ECO:0000256" key="7">
    <source>
        <dbReference type="HAMAP-Rule" id="MF_00335"/>
    </source>
</evidence>
<name>A0ABV4D3A4_9LACT</name>
<evidence type="ECO:0000313" key="11">
    <source>
        <dbReference type="EMBL" id="MEY8444016.1"/>
    </source>
</evidence>
<evidence type="ECO:0000256" key="9">
    <source>
        <dbReference type="SAM" id="Coils"/>
    </source>
</evidence>
<dbReference type="PANTHER" id="PTHR12826">
    <property type="entry name" value="RIBONUCLEASE Y"/>
    <property type="match status" value="1"/>
</dbReference>
<evidence type="ECO:0000259" key="10">
    <source>
        <dbReference type="PROSITE" id="PS51831"/>
    </source>
</evidence>
<dbReference type="InterPro" id="IPR006675">
    <property type="entry name" value="HDIG_dom"/>
</dbReference>
<dbReference type="Pfam" id="PF12072">
    <property type="entry name" value="RNase_Y_N"/>
    <property type="match status" value="1"/>
</dbReference>
<proteinExistence type="inferred from homology"/>
<reference evidence="11 12" key="1">
    <citation type="submission" date="2024-03" db="EMBL/GenBank/DDBJ databases">
        <title>Mouse gut bacterial collection (mGBC) of GemPharmatech.</title>
        <authorList>
            <person name="He Y."/>
            <person name="Dong L."/>
            <person name="Wu D."/>
            <person name="Gao X."/>
            <person name="Lin Z."/>
        </authorList>
    </citation>
    <scope>NUCLEOTIDE SEQUENCE [LARGE SCALE GENOMIC DNA]</scope>
    <source>
        <strain evidence="11 12">61-15</strain>
    </source>
</reference>
<evidence type="ECO:0000256" key="6">
    <source>
        <dbReference type="ARBA" id="ARBA00022989"/>
    </source>
</evidence>
<keyword evidence="3 7" id="KW-0255">Endonuclease</keyword>
<keyword evidence="1" id="KW-0812">Transmembrane</keyword>
<comment type="caution">
    <text evidence="11">The sequence shown here is derived from an EMBL/GenBank/DDBJ whole genome shotgun (WGS) entry which is preliminary data.</text>
</comment>
<comment type="similarity">
    <text evidence="7">Belongs to the RNase Y family.</text>
</comment>
<dbReference type="Gene3D" id="3.30.1370.10">
    <property type="entry name" value="K Homology domain, type 1"/>
    <property type="match status" value="1"/>
</dbReference>